<evidence type="ECO:0000256" key="4">
    <source>
        <dbReference type="ARBA" id="ARBA00022840"/>
    </source>
</evidence>
<dbReference type="PROSITE" id="PS51855">
    <property type="entry name" value="MGS"/>
    <property type="match status" value="1"/>
</dbReference>
<keyword evidence="7" id="KW-1185">Reference proteome</keyword>
<comment type="caution">
    <text evidence="6">The sequence shown here is derived from an EMBL/GenBank/DDBJ whole genome shotgun (WGS) entry which is preliminary data.</text>
</comment>
<dbReference type="Proteomes" id="UP000019109">
    <property type="component" value="Unassembled WGS sequence"/>
</dbReference>
<gene>
    <name evidence="6" type="ORF">JCM21531_2703</name>
</gene>
<dbReference type="InterPro" id="IPR033937">
    <property type="entry name" value="MGS_CPS_CarB"/>
</dbReference>
<dbReference type="Gene3D" id="3.40.50.1380">
    <property type="entry name" value="Methylglyoxal synthase-like domain"/>
    <property type="match status" value="1"/>
</dbReference>
<dbReference type="InterPro" id="IPR036914">
    <property type="entry name" value="MGS-like_dom_sf"/>
</dbReference>
<dbReference type="SUPFAM" id="SSF52335">
    <property type="entry name" value="Methylglyoxal synthase-like"/>
    <property type="match status" value="1"/>
</dbReference>
<dbReference type="InterPro" id="IPR011607">
    <property type="entry name" value="MGS-like_dom"/>
</dbReference>
<evidence type="ECO:0000313" key="6">
    <source>
        <dbReference type="EMBL" id="GAE89199.1"/>
    </source>
</evidence>
<protein>
    <recommendedName>
        <fullName evidence="1">carbamoyl-phosphate synthase (glutamine-hydrolyzing)</fullName>
        <ecNumber evidence="1">6.3.5.5</ecNumber>
    </recommendedName>
</protein>
<keyword evidence="4" id="KW-0067">ATP-binding</keyword>
<proteinExistence type="predicted"/>
<dbReference type="GO" id="GO:0005737">
    <property type="term" value="C:cytoplasm"/>
    <property type="evidence" value="ECO:0007669"/>
    <property type="project" value="TreeGrafter"/>
</dbReference>
<dbReference type="GO" id="GO:0004088">
    <property type="term" value="F:carbamoyl-phosphate synthase (glutamine-hydrolyzing) activity"/>
    <property type="evidence" value="ECO:0007669"/>
    <property type="project" value="UniProtKB-EC"/>
</dbReference>
<dbReference type="EC" id="6.3.5.5" evidence="1"/>
<dbReference type="GO" id="GO:0006541">
    <property type="term" value="P:glutamine metabolic process"/>
    <property type="evidence" value="ECO:0007669"/>
    <property type="project" value="TreeGrafter"/>
</dbReference>
<evidence type="ECO:0000256" key="2">
    <source>
        <dbReference type="ARBA" id="ARBA00022598"/>
    </source>
</evidence>
<dbReference type="GO" id="GO:0005524">
    <property type="term" value="F:ATP binding"/>
    <property type="evidence" value="ECO:0007669"/>
    <property type="project" value="UniProtKB-KW"/>
</dbReference>
<name>W4V8W3_9FIRM</name>
<dbReference type="STRING" id="1294263.JCM21531_2703"/>
<dbReference type="PANTHER" id="PTHR11405">
    <property type="entry name" value="CARBAMOYLTRANSFERASE FAMILY MEMBER"/>
    <property type="match status" value="1"/>
</dbReference>
<evidence type="ECO:0000313" key="7">
    <source>
        <dbReference type="Proteomes" id="UP000019109"/>
    </source>
</evidence>
<dbReference type="Pfam" id="PF02142">
    <property type="entry name" value="MGS"/>
    <property type="match status" value="1"/>
</dbReference>
<dbReference type="CDD" id="cd01424">
    <property type="entry name" value="MGS_CPS_II"/>
    <property type="match status" value="1"/>
</dbReference>
<dbReference type="EMBL" id="BAVR01000032">
    <property type="protein sequence ID" value="GAE89199.1"/>
    <property type="molecule type" value="Genomic_DNA"/>
</dbReference>
<feature type="domain" description="MGS-like" evidence="5">
    <location>
        <begin position="20"/>
        <end position="158"/>
    </location>
</feature>
<dbReference type="AlphaFoldDB" id="W4V8W3"/>
<evidence type="ECO:0000256" key="3">
    <source>
        <dbReference type="ARBA" id="ARBA00022741"/>
    </source>
</evidence>
<dbReference type="SMART" id="SM00851">
    <property type="entry name" value="MGS"/>
    <property type="match status" value="1"/>
</dbReference>
<evidence type="ECO:0000256" key="1">
    <source>
        <dbReference type="ARBA" id="ARBA00012738"/>
    </source>
</evidence>
<organism evidence="6 7">
    <name type="scientific">Acetivibrio straminisolvens JCM 21531</name>
    <dbReference type="NCBI Taxonomy" id="1294263"/>
    <lineage>
        <taxon>Bacteria</taxon>
        <taxon>Bacillati</taxon>
        <taxon>Bacillota</taxon>
        <taxon>Clostridia</taxon>
        <taxon>Eubacteriales</taxon>
        <taxon>Oscillospiraceae</taxon>
        <taxon>Acetivibrio</taxon>
    </lineage>
</organism>
<keyword evidence="2" id="KW-0436">Ligase</keyword>
<accession>W4V8W3</accession>
<dbReference type="PANTHER" id="PTHR11405:SF53">
    <property type="entry name" value="CARBAMOYL-PHOSPHATE SYNTHASE [AMMONIA], MITOCHONDRIAL"/>
    <property type="match status" value="1"/>
</dbReference>
<evidence type="ECO:0000259" key="5">
    <source>
        <dbReference type="PROSITE" id="PS51855"/>
    </source>
</evidence>
<keyword evidence="3" id="KW-0547">Nucleotide-binding</keyword>
<reference evidence="6" key="1">
    <citation type="journal article" date="2014" name="Genome Announc.">
        <title>Draft Genome Sequence of Clostridium straminisolvens Strain JCM 21531T, Isolated from a Cellulose-Degrading Bacterial Community.</title>
        <authorList>
            <person name="Yuki M."/>
            <person name="Oshima K."/>
            <person name="Suda W."/>
            <person name="Sakamoto M."/>
            <person name="Kitamura K."/>
            <person name="Iida T."/>
            <person name="Hattori M."/>
            <person name="Ohkuma M."/>
        </authorList>
    </citation>
    <scope>NUCLEOTIDE SEQUENCE [LARGE SCALE GENOMIC DNA]</scope>
    <source>
        <strain evidence="6">JCM 21531</strain>
    </source>
</reference>
<sequence>MGIAKTFPDALYKGIIATGIKLPKKGGAILMTVRDTDKPELIQLAEEFEKLGFELYATGKTANMLNNQGIATNAVKKIGEGEPNLLDLIESGKISLIINTPTKGRKPERDGFKIRRKAVEMSIPCLTSLDTARAVLECIKLGKNEKDLGVLDLSVFNN</sequence>